<dbReference type="Pfam" id="PF14061">
    <property type="entry name" value="Mtf2_C"/>
    <property type="match status" value="1"/>
</dbReference>
<dbReference type="InterPro" id="IPR013083">
    <property type="entry name" value="Znf_RING/FYVE/PHD"/>
</dbReference>
<dbReference type="GO" id="GO:0005634">
    <property type="term" value="C:nucleus"/>
    <property type="evidence" value="ECO:0007669"/>
    <property type="project" value="UniProtKB-SubCell"/>
</dbReference>
<dbReference type="Gene3D" id="3.30.40.10">
    <property type="entry name" value="Zinc/RING finger domain, C3HC4 (zinc finger)"/>
    <property type="match status" value="1"/>
</dbReference>
<organism evidence="6 7">
    <name type="scientific">Acanthochromis polyacanthus</name>
    <name type="common">spiny chromis</name>
    <dbReference type="NCBI Taxonomy" id="80966"/>
    <lineage>
        <taxon>Eukaryota</taxon>
        <taxon>Metazoa</taxon>
        <taxon>Chordata</taxon>
        <taxon>Craniata</taxon>
        <taxon>Vertebrata</taxon>
        <taxon>Euteleostomi</taxon>
        <taxon>Actinopterygii</taxon>
        <taxon>Neopterygii</taxon>
        <taxon>Teleostei</taxon>
        <taxon>Neoteleostei</taxon>
        <taxon>Acanthomorphata</taxon>
        <taxon>Ovalentaria</taxon>
        <taxon>Pomacentridae</taxon>
        <taxon>Acanthochromis</taxon>
    </lineage>
</organism>
<reference evidence="6" key="2">
    <citation type="submission" date="2025-09" db="UniProtKB">
        <authorList>
            <consortium name="Ensembl"/>
        </authorList>
    </citation>
    <scope>IDENTIFICATION</scope>
</reference>
<reference evidence="6" key="1">
    <citation type="submission" date="2025-08" db="UniProtKB">
        <authorList>
            <consortium name="Ensembl"/>
        </authorList>
    </citation>
    <scope>IDENTIFICATION</scope>
</reference>
<keyword evidence="4" id="KW-0539">Nucleus</keyword>
<dbReference type="InterPro" id="IPR025894">
    <property type="entry name" value="Mtf2_C_dom"/>
</dbReference>
<keyword evidence="3" id="KW-0156">Chromatin regulator</keyword>
<dbReference type="Proteomes" id="UP000257200">
    <property type="component" value="Unplaced"/>
</dbReference>
<evidence type="ECO:0000256" key="1">
    <source>
        <dbReference type="ARBA" id="ARBA00004123"/>
    </source>
</evidence>
<evidence type="ECO:0000256" key="4">
    <source>
        <dbReference type="ARBA" id="ARBA00023242"/>
    </source>
</evidence>
<evidence type="ECO:0000256" key="3">
    <source>
        <dbReference type="ARBA" id="ARBA00022853"/>
    </source>
</evidence>
<name>A0A3Q1EQX4_9TELE</name>
<keyword evidence="2" id="KW-0677">Repeat</keyword>
<feature type="domain" description="Polycomb-like MTF2 factor 2 C-terminal" evidence="5">
    <location>
        <begin position="229"/>
        <end position="275"/>
    </location>
</feature>
<accession>A0A3Q1EQX4</accession>
<dbReference type="InterPro" id="IPR011011">
    <property type="entry name" value="Znf_FYVE_PHD"/>
</dbReference>
<sequence length="277" mass="31467">PVCLPVCLSGFHQQCHVPPVEGSSSLSPWFCRRCVFALAVRVNSLIQASKNVSVHAPVQHISMFLCGKEIKKRKCIFRLRTRVPPNPPCKLFPDGASERKKRKSRWLLEDAIPSLSCSWSSNHHMANIFDFTLDELQSLKSSRVLLVCYQTRTFICNLSDQWSYLSVCVLRRRVGSRKRKLPSNSYSQWANRSEVGEDPPEIMEDPRHAHLSTDPAHLLSDASQFHSDSSHLHSSISSYFGVAGRLTNGERYQVLARRVTPQGTVQYLLEWEGTTPY</sequence>
<protein>
    <submittedName>
        <fullName evidence="6">PHD finger protein 19</fullName>
    </submittedName>
</protein>
<proteinExistence type="predicted"/>
<dbReference type="Ensembl" id="ENSAPOT00000005186.1">
    <property type="protein sequence ID" value="ENSAPOP00000007296.1"/>
    <property type="gene ID" value="ENSAPOG00000009307.1"/>
</dbReference>
<dbReference type="AlphaFoldDB" id="A0A3Q1EQX4"/>
<dbReference type="GO" id="GO:0006325">
    <property type="term" value="P:chromatin organization"/>
    <property type="evidence" value="ECO:0007669"/>
    <property type="project" value="UniProtKB-KW"/>
</dbReference>
<keyword evidence="7" id="KW-1185">Reference proteome</keyword>
<dbReference type="SUPFAM" id="SSF57903">
    <property type="entry name" value="FYVE/PHD zinc finger"/>
    <property type="match status" value="1"/>
</dbReference>
<evidence type="ECO:0000259" key="5">
    <source>
        <dbReference type="Pfam" id="PF14061"/>
    </source>
</evidence>
<evidence type="ECO:0000256" key="2">
    <source>
        <dbReference type="ARBA" id="ARBA00022737"/>
    </source>
</evidence>
<dbReference type="GeneTree" id="ENSGT00950000183180"/>
<evidence type="ECO:0000313" key="6">
    <source>
        <dbReference type="Ensembl" id="ENSAPOP00000007296.1"/>
    </source>
</evidence>
<comment type="subcellular location">
    <subcellularLocation>
        <location evidence="1">Nucleus</location>
    </subcellularLocation>
</comment>
<evidence type="ECO:0000313" key="7">
    <source>
        <dbReference type="Proteomes" id="UP000257200"/>
    </source>
</evidence>